<dbReference type="SUPFAM" id="SSF48452">
    <property type="entry name" value="TPR-like"/>
    <property type="match status" value="1"/>
</dbReference>
<feature type="transmembrane region" description="Helical" evidence="1">
    <location>
        <begin position="77"/>
        <end position="97"/>
    </location>
</feature>
<evidence type="ECO:0000256" key="1">
    <source>
        <dbReference type="SAM" id="Phobius"/>
    </source>
</evidence>
<comment type="caution">
    <text evidence="2">The sequence shown here is derived from an EMBL/GenBank/DDBJ whole genome shotgun (WGS) entry which is preliminary data.</text>
</comment>
<feature type="transmembrane region" description="Helical" evidence="1">
    <location>
        <begin position="6"/>
        <end position="26"/>
    </location>
</feature>
<evidence type="ECO:0008006" key="4">
    <source>
        <dbReference type="Google" id="ProtNLM"/>
    </source>
</evidence>
<dbReference type="InterPro" id="IPR011990">
    <property type="entry name" value="TPR-like_helical_dom_sf"/>
</dbReference>
<keyword evidence="1" id="KW-1133">Transmembrane helix</keyword>
<keyword evidence="1" id="KW-0812">Transmembrane</keyword>
<feature type="transmembrane region" description="Helical" evidence="1">
    <location>
        <begin position="47"/>
        <end position="71"/>
    </location>
</feature>
<proteinExistence type="predicted"/>
<organism evidence="2 3">
    <name type="scientific">Dactylosporangium siamense</name>
    <dbReference type="NCBI Taxonomy" id="685454"/>
    <lineage>
        <taxon>Bacteria</taxon>
        <taxon>Bacillati</taxon>
        <taxon>Actinomycetota</taxon>
        <taxon>Actinomycetes</taxon>
        <taxon>Micromonosporales</taxon>
        <taxon>Micromonosporaceae</taxon>
        <taxon>Dactylosporangium</taxon>
    </lineage>
</organism>
<dbReference type="Gene3D" id="1.25.40.10">
    <property type="entry name" value="Tetratricopeptide repeat domain"/>
    <property type="match status" value="1"/>
</dbReference>
<sequence>MTELLRVVGSVAGLAGIGFGALLLIYRDFVRQFLQRRAFRTLSATQATTLLIAVVVLTFAIAVAGVFAGLVPNAGPVTFLILIGLLLCFTVVVLVLIGPQREGRAAPAVVPRADDLERLIDRGALDAAEQDLGRLFSAGHDEPPVWYWRARIAAARDNLPVALAYADEALKREPHHVAASALKVRLLLLSPGRGDRTRAKRLAESLRGVDGRLDSWLDLVTASGLFRPGVTTAAEIDARCPLPAELRLPVPTAQDG</sequence>
<dbReference type="RefSeq" id="WP_203852004.1">
    <property type="nucleotide sequence ID" value="NZ_BAAAVW010000027.1"/>
</dbReference>
<evidence type="ECO:0000313" key="3">
    <source>
        <dbReference type="Proteomes" id="UP000660611"/>
    </source>
</evidence>
<dbReference type="AlphaFoldDB" id="A0A919PW53"/>
<protein>
    <recommendedName>
        <fullName evidence="4">Tetratricopeptide repeat protein</fullName>
    </recommendedName>
</protein>
<keyword evidence="1" id="KW-0472">Membrane</keyword>
<name>A0A919PW53_9ACTN</name>
<accession>A0A919PW53</accession>
<evidence type="ECO:0000313" key="2">
    <source>
        <dbReference type="EMBL" id="GIG50361.1"/>
    </source>
</evidence>
<dbReference type="Proteomes" id="UP000660611">
    <property type="component" value="Unassembled WGS sequence"/>
</dbReference>
<keyword evidence="3" id="KW-1185">Reference proteome</keyword>
<gene>
    <name evidence="2" type="ORF">Dsi01nite_084020</name>
</gene>
<reference evidence="2" key="1">
    <citation type="submission" date="2021-01" db="EMBL/GenBank/DDBJ databases">
        <title>Whole genome shotgun sequence of Dactylosporangium siamense NBRC 106093.</title>
        <authorList>
            <person name="Komaki H."/>
            <person name="Tamura T."/>
        </authorList>
    </citation>
    <scope>NUCLEOTIDE SEQUENCE</scope>
    <source>
        <strain evidence="2">NBRC 106093</strain>
    </source>
</reference>
<dbReference type="EMBL" id="BONQ01000129">
    <property type="protein sequence ID" value="GIG50361.1"/>
    <property type="molecule type" value="Genomic_DNA"/>
</dbReference>